<dbReference type="HOGENOM" id="CLU_168307_0_0_6"/>
<gene>
    <name evidence="1" type="ordered locus">Spea_1355</name>
</gene>
<dbReference type="RefSeq" id="WP_012154608.1">
    <property type="nucleotide sequence ID" value="NC_009901.1"/>
</dbReference>
<reference evidence="1 2" key="1">
    <citation type="submission" date="2007-10" db="EMBL/GenBank/DDBJ databases">
        <title>Complete sequence of Shewanella pealeana ATCC 700345.</title>
        <authorList>
            <consortium name="US DOE Joint Genome Institute"/>
            <person name="Copeland A."/>
            <person name="Lucas S."/>
            <person name="Lapidus A."/>
            <person name="Barry K."/>
            <person name="Glavina del Rio T."/>
            <person name="Dalin E."/>
            <person name="Tice H."/>
            <person name="Pitluck S."/>
            <person name="Chertkov O."/>
            <person name="Brettin T."/>
            <person name="Bruce D."/>
            <person name="Detter J.C."/>
            <person name="Han C."/>
            <person name="Schmutz J."/>
            <person name="Larimer F."/>
            <person name="Land M."/>
            <person name="Hauser L."/>
            <person name="Kyrpides N."/>
            <person name="Kim E."/>
            <person name="Zhao J.-S.Z."/>
            <person name="Manno D."/>
            <person name="Hawari J."/>
            <person name="Richardson P."/>
        </authorList>
    </citation>
    <scope>NUCLEOTIDE SEQUENCE [LARGE SCALE GENOMIC DNA]</scope>
    <source>
        <strain evidence="2">ATCC 700345 / ANG-SQ1</strain>
    </source>
</reference>
<dbReference type="KEGG" id="spl:Spea_1355"/>
<proteinExistence type="predicted"/>
<dbReference type="STRING" id="398579.Spea_1355"/>
<dbReference type="eggNOG" id="ENOG5030C0K">
    <property type="taxonomic scope" value="Bacteria"/>
</dbReference>
<dbReference type="EMBL" id="CP000851">
    <property type="protein sequence ID" value="ABV86682.1"/>
    <property type="molecule type" value="Genomic_DNA"/>
</dbReference>
<organism evidence="1 2">
    <name type="scientific">Shewanella pealeana (strain ATCC 700345 / ANG-SQ1)</name>
    <dbReference type="NCBI Taxonomy" id="398579"/>
    <lineage>
        <taxon>Bacteria</taxon>
        <taxon>Pseudomonadati</taxon>
        <taxon>Pseudomonadota</taxon>
        <taxon>Gammaproteobacteria</taxon>
        <taxon>Alteromonadales</taxon>
        <taxon>Shewanellaceae</taxon>
        <taxon>Shewanella</taxon>
    </lineage>
</organism>
<sequence>MSNSQINAQTSSQLSTEALAIELAKLDEALSQLLGRLENTLFEDDESDTLVSKLQDAIGARQILIAQLVNDDQIQDRSYLQQLAQSTKNFEVRARNVLADREALLGALRKGRRQTNLYKTIDSNR</sequence>
<dbReference type="Proteomes" id="UP000002608">
    <property type="component" value="Chromosome"/>
</dbReference>
<keyword evidence="2" id="KW-1185">Reference proteome</keyword>
<dbReference type="AlphaFoldDB" id="A8H295"/>
<name>A8H295_SHEPA</name>
<dbReference type="OrthoDB" id="6267576at2"/>
<evidence type="ECO:0000313" key="1">
    <source>
        <dbReference type="EMBL" id="ABV86682.1"/>
    </source>
</evidence>
<accession>A8H295</accession>
<evidence type="ECO:0000313" key="2">
    <source>
        <dbReference type="Proteomes" id="UP000002608"/>
    </source>
</evidence>
<protein>
    <submittedName>
        <fullName evidence="1">Uncharacterized protein</fullName>
    </submittedName>
</protein>